<protein>
    <submittedName>
        <fullName evidence="1">Uncharacterized protein</fullName>
    </submittedName>
</protein>
<sequence length="84" mass="9192">MEKGGQRQADNGRQTEVPFPVEEVMKLNDGEAKSSGDIVYLAGVKYIVLQDQLSDDDDPHMAVKTLLGVDGGKCYNGCIFKTKE</sequence>
<name>A0AAV2KLM1_KNICA</name>
<keyword evidence="2" id="KW-1185">Reference proteome</keyword>
<accession>A0AAV2KLM1</accession>
<dbReference type="AlphaFoldDB" id="A0AAV2KLM1"/>
<dbReference type="Proteomes" id="UP001497482">
    <property type="component" value="Chromosome 19"/>
</dbReference>
<reference evidence="1 2" key="1">
    <citation type="submission" date="2024-04" db="EMBL/GenBank/DDBJ databases">
        <authorList>
            <person name="Waldvogel A.-M."/>
            <person name="Schoenle A."/>
        </authorList>
    </citation>
    <scope>NUCLEOTIDE SEQUENCE [LARGE SCALE GENOMIC DNA]</scope>
</reference>
<dbReference type="Gene3D" id="3.30.450.30">
    <property type="entry name" value="Dynein light chain 2a, cytoplasmic"/>
    <property type="match status" value="1"/>
</dbReference>
<evidence type="ECO:0000313" key="1">
    <source>
        <dbReference type="EMBL" id="CAL1589941.1"/>
    </source>
</evidence>
<dbReference type="EMBL" id="OZ035841">
    <property type="protein sequence ID" value="CAL1589941.1"/>
    <property type="molecule type" value="Genomic_DNA"/>
</dbReference>
<evidence type="ECO:0000313" key="2">
    <source>
        <dbReference type="Proteomes" id="UP001497482"/>
    </source>
</evidence>
<proteinExistence type="predicted"/>
<organism evidence="1 2">
    <name type="scientific">Knipowitschia caucasica</name>
    <name type="common">Caucasian dwarf goby</name>
    <name type="synonym">Pomatoschistus caucasicus</name>
    <dbReference type="NCBI Taxonomy" id="637954"/>
    <lineage>
        <taxon>Eukaryota</taxon>
        <taxon>Metazoa</taxon>
        <taxon>Chordata</taxon>
        <taxon>Craniata</taxon>
        <taxon>Vertebrata</taxon>
        <taxon>Euteleostomi</taxon>
        <taxon>Actinopterygii</taxon>
        <taxon>Neopterygii</taxon>
        <taxon>Teleostei</taxon>
        <taxon>Neoteleostei</taxon>
        <taxon>Acanthomorphata</taxon>
        <taxon>Gobiaria</taxon>
        <taxon>Gobiiformes</taxon>
        <taxon>Gobioidei</taxon>
        <taxon>Gobiidae</taxon>
        <taxon>Gobiinae</taxon>
        <taxon>Knipowitschia</taxon>
    </lineage>
</organism>
<gene>
    <name evidence="1" type="ORF">KC01_LOCUS19529</name>
</gene>